<dbReference type="InterPro" id="IPR036390">
    <property type="entry name" value="WH_DNA-bd_sf"/>
</dbReference>
<organism evidence="5 6">
    <name type="scientific">Nocardia suismassiliense</name>
    <dbReference type="NCBI Taxonomy" id="2077092"/>
    <lineage>
        <taxon>Bacteria</taxon>
        <taxon>Bacillati</taxon>
        <taxon>Actinomycetota</taxon>
        <taxon>Actinomycetes</taxon>
        <taxon>Mycobacteriales</taxon>
        <taxon>Nocardiaceae</taxon>
        <taxon>Nocardia</taxon>
    </lineage>
</organism>
<gene>
    <name evidence="5" type="ORF">ACFYV7_25195</name>
</gene>
<dbReference type="PROSITE" id="PS50995">
    <property type="entry name" value="HTH_MARR_2"/>
    <property type="match status" value="1"/>
</dbReference>
<dbReference type="InterPro" id="IPR036388">
    <property type="entry name" value="WH-like_DNA-bd_sf"/>
</dbReference>
<accession>A0ABW6QZ51</accession>
<keyword evidence="6" id="KW-1185">Reference proteome</keyword>
<evidence type="ECO:0000256" key="2">
    <source>
        <dbReference type="ARBA" id="ARBA00023125"/>
    </source>
</evidence>
<dbReference type="SUPFAM" id="SSF46785">
    <property type="entry name" value="Winged helix' DNA-binding domain"/>
    <property type="match status" value="1"/>
</dbReference>
<dbReference type="SMART" id="SM00347">
    <property type="entry name" value="HTH_MARR"/>
    <property type="match status" value="1"/>
</dbReference>
<keyword evidence="3" id="KW-0804">Transcription</keyword>
<comment type="caution">
    <text evidence="5">The sequence shown here is derived from an EMBL/GenBank/DDBJ whole genome shotgun (WGS) entry which is preliminary data.</text>
</comment>
<keyword evidence="1" id="KW-0805">Transcription regulation</keyword>
<dbReference type="EMBL" id="JBIAPI010000007">
    <property type="protein sequence ID" value="MFF3226117.1"/>
    <property type="molecule type" value="Genomic_DNA"/>
</dbReference>
<dbReference type="PANTHER" id="PTHR33164">
    <property type="entry name" value="TRANSCRIPTIONAL REGULATOR, MARR FAMILY"/>
    <property type="match status" value="1"/>
</dbReference>
<evidence type="ECO:0000313" key="6">
    <source>
        <dbReference type="Proteomes" id="UP001601948"/>
    </source>
</evidence>
<sequence>MADAELNAGLLMFIAHRSMEDRIFAELHAAGFTDITVAQGRVAQRISRDGIRLTELAEQAQITKQTAGFLVDQLERAGYVERVADPTDGRARLVRLSERGKKVAVFANSIADRIEAEWAAHLGTRRMRELRAALIALREITDPYAHPGGAAARLGSGPGRAV</sequence>
<dbReference type="Proteomes" id="UP001601948">
    <property type="component" value="Unassembled WGS sequence"/>
</dbReference>
<dbReference type="Gene3D" id="1.10.10.10">
    <property type="entry name" value="Winged helix-like DNA-binding domain superfamily/Winged helix DNA-binding domain"/>
    <property type="match status" value="1"/>
</dbReference>
<evidence type="ECO:0000256" key="1">
    <source>
        <dbReference type="ARBA" id="ARBA00023015"/>
    </source>
</evidence>
<dbReference type="PANTHER" id="PTHR33164:SF99">
    <property type="entry name" value="MARR FAMILY REGULATORY PROTEIN"/>
    <property type="match status" value="1"/>
</dbReference>
<dbReference type="PROSITE" id="PS01117">
    <property type="entry name" value="HTH_MARR_1"/>
    <property type="match status" value="1"/>
</dbReference>
<name>A0ABW6QZ51_9NOCA</name>
<dbReference type="Pfam" id="PF12802">
    <property type="entry name" value="MarR_2"/>
    <property type="match status" value="1"/>
</dbReference>
<evidence type="ECO:0000259" key="4">
    <source>
        <dbReference type="PROSITE" id="PS50995"/>
    </source>
</evidence>
<protein>
    <submittedName>
        <fullName evidence="5">MarR family winged helix-turn-helix transcriptional regulator</fullName>
    </submittedName>
</protein>
<dbReference type="RefSeq" id="WP_387721119.1">
    <property type="nucleotide sequence ID" value="NZ_JBIAPI010000007.1"/>
</dbReference>
<evidence type="ECO:0000313" key="5">
    <source>
        <dbReference type="EMBL" id="MFF3226117.1"/>
    </source>
</evidence>
<dbReference type="InterPro" id="IPR023187">
    <property type="entry name" value="Tscrpt_reg_MarR-type_CS"/>
</dbReference>
<evidence type="ECO:0000256" key="3">
    <source>
        <dbReference type="ARBA" id="ARBA00023163"/>
    </source>
</evidence>
<dbReference type="InterPro" id="IPR039422">
    <property type="entry name" value="MarR/SlyA-like"/>
</dbReference>
<proteinExistence type="predicted"/>
<dbReference type="PRINTS" id="PR00598">
    <property type="entry name" value="HTHMARR"/>
</dbReference>
<feature type="domain" description="HTH marR-type" evidence="4">
    <location>
        <begin position="1"/>
        <end position="139"/>
    </location>
</feature>
<keyword evidence="2" id="KW-0238">DNA-binding</keyword>
<reference evidence="5 6" key="1">
    <citation type="submission" date="2024-10" db="EMBL/GenBank/DDBJ databases">
        <title>The Natural Products Discovery Center: Release of the First 8490 Sequenced Strains for Exploring Actinobacteria Biosynthetic Diversity.</title>
        <authorList>
            <person name="Kalkreuter E."/>
            <person name="Kautsar S.A."/>
            <person name="Yang D."/>
            <person name="Bader C.D."/>
            <person name="Teijaro C.N."/>
            <person name="Fluegel L."/>
            <person name="Davis C.M."/>
            <person name="Simpson J.R."/>
            <person name="Lauterbach L."/>
            <person name="Steele A.D."/>
            <person name="Gui C."/>
            <person name="Meng S."/>
            <person name="Li G."/>
            <person name="Viehrig K."/>
            <person name="Ye F."/>
            <person name="Su P."/>
            <person name="Kiefer A.F."/>
            <person name="Nichols A."/>
            <person name="Cepeda A.J."/>
            <person name="Yan W."/>
            <person name="Fan B."/>
            <person name="Jiang Y."/>
            <person name="Adhikari A."/>
            <person name="Zheng C.-J."/>
            <person name="Schuster L."/>
            <person name="Cowan T.M."/>
            <person name="Smanski M.J."/>
            <person name="Chevrette M.G."/>
            <person name="De Carvalho L.P.S."/>
            <person name="Shen B."/>
        </authorList>
    </citation>
    <scope>NUCLEOTIDE SEQUENCE [LARGE SCALE GENOMIC DNA]</scope>
    <source>
        <strain evidence="5 6">NPDC003040</strain>
    </source>
</reference>
<dbReference type="InterPro" id="IPR000835">
    <property type="entry name" value="HTH_MarR-typ"/>
</dbReference>